<keyword evidence="3" id="KW-1185">Reference proteome</keyword>
<evidence type="ECO:0000313" key="3">
    <source>
        <dbReference type="Proteomes" id="UP000004597"/>
    </source>
</evidence>
<evidence type="ECO:0000313" key="2">
    <source>
        <dbReference type="EMBL" id="EHG15737.1"/>
    </source>
</evidence>
<organism evidence="2 3">
    <name type="scientific">Prevotella histicola F0411</name>
    <dbReference type="NCBI Taxonomy" id="857291"/>
    <lineage>
        <taxon>Bacteria</taxon>
        <taxon>Pseudomonadati</taxon>
        <taxon>Bacteroidota</taxon>
        <taxon>Bacteroidia</taxon>
        <taxon>Bacteroidales</taxon>
        <taxon>Prevotellaceae</taxon>
        <taxon>Prevotella</taxon>
    </lineage>
</organism>
<name>G6AHX6_9BACT</name>
<dbReference type="PATRIC" id="fig|857291.3.peg.1695"/>
<dbReference type="HOGENOM" id="CLU_2651417_0_0_10"/>
<comment type="caution">
    <text evidence="2">The sequence shown here is derived from an EMBL/GenBank/DDBJ whole genome shotgun (WGS) entry which is preliminary data.</text>
</comment>
<dbReference type="STRING" id="857291.HMPREF9138_01703"/>
<proteinExistence type="predicted"/>
<dbReference type="Proteomes" id="UP000004597">
    <property type="component" value="Unassembled WGS sequence"/>
</dbReference>
<gene>
    <name evidence="2" type="ORF">HMPREF9138_01703</name>
</gene>
<dbReference type="AlphaFoldDB" id="G6AHX6"/>
<sequence>MITRPIFDALFKEYQFVHNNVISRSMQSMIETLQGEGFEMDTEVLDKFYTSVKNNVSNIDNLEGKQTIIKNCTLQV</sequence>
<evidence type="ECO:0000259" key="1">
    <source>
        <dbReference type="Pfam" id="PF22240"/>
    </source>
</evidence>
<dbReference type="Pfam" id="PF22240">
    <property type="entry name" value="ISP_coupler"/>
    <property type="match status" value="1"/>
</dbReference>
<dbReference type="EMBL" id="AFXP01000017">
    <property type="protein sequence ID" value="EHG15737.1"/>
    <property type="molecule type" value="Genomic_DNA"/>
</dbReference>
<accession>G6AHX6</accession>
<dbReference type="InterPro" id="IPR053980">
    <property type="entry name" value="ISP_coupler"/>
</dbReference>
<reference evidence="2 3" key="1">
    <citation type="submission" date="2011-10" db="EMBL/GenBank/DDBJ databases">
        <title>The Genome Sequence of Prevotella histicola F0411.</title>
        <authorList>
            <consortium name="The Broad Institute Genome Sequencing Platform"/>
            <person name="Earl A."/>
            <person name="Ward D."/>
            <person name="Feldgarden M."/>
            <person name="Gevers D."/>
            <person name="Izard J."/>
            <person name="Ganesan A."/>
            <person name="Blanton J.M."/>
            <person name="Baranova O.V."/>
            <person name="Tanner A.C."/>
            <person name="Mathney J.M.J."/>
            <person name="Dewhirst F.E."/>
            <person name="Young S.K."/>
            <person name="Zeng Q."/>
            <person name="Gargeya S."/>
            <person name="Fitzgerald M."/>
            <person name="Haas B."/>
            <person name="Abouelleil A."/>
            <person name="Alvarado L."/>
            <person name="Arachchi H.M."/>
            <person name="Berlin A."/>
            <person name="Brown A."/>
            <person name="Chapman S.B."/>
            <person name="Chen Z."/>
            <person name="Dunbar C."/>
            <person name="Freedman E."/>
            <person name="Gearin G."/>
            <person name="Gellesch M."/>
            <person name="Goldberg J."/>
            <person name="Griggs A."/>
            <person name="Gujja S."/>
            <person name="Heiman D."/>
            <person name="Howarth C."/>
            <person name="Larson L."/>
            <person name="Lui A."/>
            <person name="MacDonald P.J.P."/>
            <person name="Montmayeur A."/>
            <person name="Murphy C."/>
            <person name="Neiman D."/>
            <person name="Pearson M."/>
            <person name="Priest M."/>
            <person name="Roberts A."/>
            <person name="Saif S."/>
            <person name="Shea T."/>
            <person name="Shenoy N."/>
            <person name="Sisk P."/>
            <person name="Stolte C."/>
            <person name="Sykes S."/>
            <person name="Wortman J."/>
            <person name="Nusbaum C."/>
            <person name="Birren B."/>
        </authorList>
    </citation>
    <scope>NUCLEOTIDE SEQUENCE [LARGE SCALE GENOMIC DNA]</scope>
    <source>
        <strain evidence="2 3">F0411</strain>
    </source>
</reference>
<feature type="domain" description="Type ISP restriction-modification enzyme coupler" evidence="1">
    <location>
        <begin position="1"/>
        <end position="63"/>
    </location>
</feature>
<protein>
    <recommendedName>
        <fullName evidence="1">Type ISP restriction-modification enzyme coupler domain-containing protein</fullName>
    </recommendedName>
</protein>